<dbReference type="AlphaFoldDB" id="A0A8R7TEC0"/>
<proteinExistence type="predicted"/>
<name>A0A8R7TEC0_TRIUA</name>
<accession>A0A8R7TEC0</accession>
<feature type="signal peptide" evidence="1">
    <location>
        <begin position="1"/>
        <end position="18"/>
    </location>
</feature>
<dbReference type="Gramene" id="TuG1812G0200001609.01.T02">
    <property type="protein sequence ID" value="TuG1812G0200001609.01.T02.cds424404"/>
    <property type="gene ID" value="TuG1812G0200001609.01"/>
</dbReference>
<keyword evidence="3" id="KW-1185">Reference proteome</keyword>
<reference evidence="2" key="2">
    <citation type="submission" date="2018-03" db="EMBL/GenBank/DDBJ databases">
        <title>The Triticum urartu genome reveals the dynamic nature of wheat genome evolution.</title>
        <authorList>
            <person name="Ling H."/>
            <person name="Ma B."/>
            <person name="Shi X."/>
            <person name="Liu H."/>
            <person name="Dong L."/>
            <person name="Sun H."/>
            <person name="Cao Y."/>
            <person name="Gao Q."/>
            <person name="Zheng S."/>
            <person name="Li Y."/>
            <person name="Yu Y."/>
            <person name="Du H."/>
            <person name="Qi M."/>
            <person name="Li Y."/>
            <person name="Yu H."/>
            <person name="Cui Y."/>
            <person name="Wang N."/>
            <person name="Chen C."/>
            <person name="Wu H."/>
            <person name="Zhao Y."/>
            <person name="Zhang J."/>
            <person name="Li Y."/>
            <person name="Zhou W."/>
            <person name="Zhang B."/>
            <person name="Hu W."/>
            <person name="Eijk M."/>
            <person name="Tang J."/>
            <person name="Witsenboer H."/>
            <person name="Zhao S."/>
            <person name="Li Z."/>
            <person name="Zhang A."/>
            <person name="Wang D."/>
            <person name="Liang C."/>
        </authorList>
    </citation>
    <scope>NUCLEOTIDE SEQUENCE [LARGE SCALE GENOMIC DNA]</scope>
    <source>
        <strain evidence="2">cv. G1812</strain>
    </source>
</reference>
<dbReference type="EnsemblPlants" id="TuG1812G0200001609.01.T02">
    <property type="protein sequence ID" value="TuG1812G0200001609.01.T02.cds424404"/>
    <property type="gene ID" value="TuG1812G0200001609.01"/>
</dbReference>
<protein>
    <recommendedName>
        <fullName evidence="4">Secreted peptide</fullName>
    </recommendedName>
</protein>
<evidence type="ECO:0000313" key="3">
    <source>
        <dbReference type="Proteomes" id="UP000015106"/>
    </source>
</evidence>
<feature type="chain" id="PRO_5035866674" description="Secreted peptide" evidence="1">
    <location>
        <begin position="19"/>
        <end position="52"/>
    </location>
</feature>
<keyword evidence="1" id="KW-0732">Signal</keyword>
<dbReference type="Proteomes" id="UP000015106">
    <property type="component" value="Chromosome 2"/>
</dbReference>
<organism evidence="2 3">
    <name type="scientific">Triticum urartu</name>
    <name type="common">Red wild einkorn</name>
    <name type="synonym">Crithodium urartu</name>
    <dbReference type="NCBI Taxonomy" id="4572"/>
    <lineage>
        <taxon>Eukaryota</taxon>
        <taxon>Viridiplantae</taxon>
        <taxon>Streptophyta</taxon>
        <taxon>Embryophyta</taxon>
        <taxon>Tracheophyta</taxon>
        <taxon>Spermatophyta</taxon>
        <taxon>Magnoliopsida</taxon>
        <taxon>Liliopsida</taxon>
        <taxon>Poales</taxon>
        <taxon>Poaceae</taxon>
        <taxon>BOP clade</taxon>
        <taxon>Pooideae</taxon>
        <taxon>Triticodae</taxon>
        <taxon>Triticeae</taxon>
        <taxon>Triticinae</taxon>
        <taxon>Triticum</taxon>
    </lineage>
</organism>
<evidence type="ECO:0008006" key="4">
    <source>
        <dbReference type="Google" id="ProtNLM"/>
    </source>
</evidence>
<reference evidence="2" key="3">
    <citation type="submission" date="2022-06" db="UniProtKB">
        <authorList>
            <consortium name="EnsemblPlants"/>
        </authorList>
    </citation>
    <scope>IDENTIFICATION</scope>
</reference>
<sequence>MVLPAYMCVFMLLYICVCCPCLMISLLSCHPPQCSASIHPVVPPRIFVVHVL</sequence>
<evidence type="ECO:0000313" key="2">
    <source>
        <dbReference type="EnsemblPlants" id="TuG1812G0200001609.01.T02.cds424404"/>
    </source>
</evidence>
<evidence type="ECO:0000256" key="1">
    <source>
        <dbReference type="SAM" id="SignalP"/>
    </source>
</evidence>
<reference evidence="3" key="1">
    <citation type="journal article" date="2013" name="Nature">
        <title>Draft genome of the wheat A-genome progenitor Triticum urartu.</title>
        <authorList>
            <person name="Ling H.Q."/>
            <person name="Zhao S."/>
            <person name="Liu D."/>
            <person name="Wang J."/>
            <person name="Sun H."/>
            <person name="Zhang C."/>
            <person name="Fan H."/>
            <person name="Li D."/>
            <person name="Dong L."/>
            <person name="Tao Y."/>
            <person name="Gao C."/>
            <person name="Wu H."/>
            <person name="Li Y."/>
            <person name="Cui Y."/>
            <person name="Guo X."/>
            <person name="Zheng S."/>
            <person name="Wang B."/>
            <person name="Yu K."/>
            <person name="Liang Q."/>
            <person name="Yang W."/>
            <person name="Lou X."/>
            <person name="Chen J."/>
            <person name="Feng M."/>
            <person name="Jian J."/>
            <person name="Zhang X."/>
            <person name="Luo G."/>
            <person name="Jiang Y."/>
            <person name="Liu J."/>
            <person name="Wang Z."/>
            <person name="Sha Y."/>
            <person name="Zhang B."/>
            <person name="Wu H."/>
            <person name="Tang D."/>
            <person name="Shen Q."/>
            <person name="Xue P."/>
            <person name="Zou S."/>
            <person name="Wang X."/>
            <person name="Liu X."/>
            <person name="Wang F."/>
            <person name="Yang Y."/>
            <person name="An X."/>
            <person name="Dong Z."/>
            <person name="Zhang K."/>
            <person name="Zhang X."/>
            <person name="Luo M.C."/>
            <person name="Dvorak J."/>
            <person name="Tong Y."/>
            <person name="Wang J."/>
            <person name="Yang H."/>
            <person name="Li Z."/>
            <person name="Wang D."/>
            <person name="Zhang A."/>
            <person name="Wang J."/>
        </authorList>
    </citation>
    <scope>NUCLEOTIDE SEQUENCE</scope>
    <source>
        <strain evidence="3">cv. G1812</strain>
    </source>
</reference>